<organism evidence="1">
    <name type="scientific">Siphoviridae sp. ctOIB27</name>
    <dbReference type="NCBI Taxonomy" id="2826308"/>
    <lineage>
        <taxon>Viruses</taxon>
        <taxon>Duplodnaviria</taxon>
        <taxon>Heunggongvirae</taxon>
        <taxon>Uroviricota</taxon>
        <taxon>Caudoviricetes</taxon>
    </lineage>
</organism>
<accession>A0A8S5LTU6</accession>
<sequence length="29" mass="3211">MFRPLLIQGIGTLLKWLTLLSSAAQQLPT</sequence>
<reference evidence="1" key="1">
    <citation type="journal article" date="2021" name="Proc. Natl. Acad. Sci. U.S.A.">
        <title>A Catalog of Tens of Thousands of Viruses from Human Metagenomes Reveals Hidden Associations with Chronic Diseases.</title>
        <authorList>
            <person name="Tisza M.J."/>
            <person name="Buck C.B."/>
        </authorList>
    </citation>
    <scope>NUCLEOTIDE SEQUENCE</scope>
    <source>
        <strain evidence="1">CtOIB27</strain>
    </source>
</reference>
<protein>
    <submittedName>
        <fullName evidence="1">Uncharacterized protein</fullName>
    </submittedName>
</protein>
<dbReference type="EMBL" id="BK014734">
    <property type="protein sequence ID" value="DAD73338.1"/>
    <property type="molecule type" value="Genomic_DNA"/>
</dbReference>
<proteinExistence type="predicted"/>
<evidence type="ECO:0000313" key="1">
    <source>
        <dbReference type="EMBL" id="DAD73338.1"/>
    </source>
</evidence>
<name>A0A8S5LTU6_9CAUD</name>